<proteinExistence type="inferred from homology"/>
<evidence type="ECO:0000256" key="8">
    <source>
        <dbReference type="SAM" id="MobiDB-lite"/>
    </source>
</evidence>
<protein>
    <recommendedName>
        <fullName evidence="7">Flagellar protein</fullName>
    </recommendedName>
</protein>
<keyword evidence="9" id="KW-0966">Cell projection</keyword>
<evidence type="ECO:0000313" key="9">
    <source>
        <dbReference type="EMBL" id="QWC10497.1"/>
    </source>
</evidence>
<keyword evidence="1 7" id="KW-1003">Cell membrane</keyword>
<evidence type="ECO:0000256" key="7">
    <source>
        <dbReference type="RuleBase" id="RU362064"/>
    </source>
</evidence>
<keyword evidence="9" id="KW-0969">Cilium</keyword>
<dbReference type="PANTHER" id="PTHR38766:SF1">
    <property type="entry name" value="FLAGELLAR PROTEIN FLIO"/>
    <property type="match status" value="1"/>
</dbReference>
<evidence type="ECO:0000256" key="3">
    <source>
        <dbReference type="ARBA" id="ARBA00022989"/>
    </source>
</evidence>
<comment type="subcellular location">
    <subcellularLocation>
        <location evidence="7">Cell membrane</location>
    </subcellularLocation>
    <subcellularLocation>
        <location evidence="7">Bacterial flagellum basal body</location>
    </subcellularLocation>
</comment>
<evidence type="ECO:0000256" key="5">
    <source>
        <dbReference type="ARBA" id="ARBA00023143"/>
    </source>
</evidence>
<sequence length="168" mass="17594">METATLALRVLVSLGAVLALIWWFQRRLTRDARNSGAEPLVKVVTRQAISPKASVVVVETGGQRFLLGVTEASVNVLHTSEAEQPAAASFEDYLEAAGAGNKDTGPKGTVDTTLGDPASLHAPRRRAEGPAHALNGQPAHSESPLAGSVLSPSTWRQAAAAVRRGRNG</sequence>
<dbReference type="PANTHER" id="PTHR38766">
    <property type="entry name" value="FLAGELLAR PROTEIN FLIO"/>
    <property type="match status" value="1"/>
</dbReference>
<comment type="similarity">
    <text evidence="6 7">Belongs to the FliO/MopB family.</text>
</comment>
<accession>A0A975M5X9</accession>
<evidence type="ECO:0000256" key="4">
    <source>
        <dbReference type="ARBA" id="ARBA00023136"/>
    </source>
</evidence>
<dbReference type="GO" id="GO:0009425">
    <property type="term" value="C:bacterial-type flagellum basal body"/>
    <property type="evidence" value="ECO:0007669"/>
    <property type="project" value="UniProtKB-SubCell"/>
</dbReference>
<dbReference type="NCBIfam" id="TIGR03500">
    <property type="entry name" value="FliO_TIGR"/>
    <property type="match status" value="1"/>
</dbReference>
<evidence type="ECO:0000256" key="1">
    <source>
        <dbReference type="ARBA" id="ARBA00022475"/>
    </source>
</evidence>
<gene>
    <name evidence="9" type="primary">fliO</name>
    <name evidence="9" type="ORF">KKR91_02275</name>
</gene>
<evidence type="ECO:0000313" key="10">
    <source>
        <dbReference type="Proteomes" id="UP000676885"/>
    </source>
</evidence>
<dbReference type="InterPro" id="IPR022781">
    <property type="entry name" value="Flagellar_biosynth_FliO"/>
</dbReference>
<keyword evidence="10" id="KW-1185">Reference proteome</keyword>
<evidence type="ECO:0000256" key="6">
    <source>
        <dbReference type="ARBA" id="ARBA00037937"/>
    </source>
</evidence>
<dbReference type="GO" id="GO:0005886">
    <property type="term" value="C:plasma membrane"/>
    <property type="evidence" value="ECO:0007669"/>
    <property type="project" value="UniProtKB-SubCell"/>
</dbReference>
<dbReference type="KEGG" id="ajg:KKR91_02275"/>
<keyword evidence="2 7" id="KW-0812">Transmembrane</keyword>
<reference evidence="9 10" key="1">
    <citation type="submission" date="2021-05" db="EMBL/GenBank/DDBJ databases">
        <title>Novel species in genus Arthrobacter.</title>
        <authorList>
            <person name="Zhang G."/>
        </authorList>
    </citation>
    <scope>NUCLEOTIDE SEQUENCE [LARGE SCALE GENOMIC DNA]</scope>
    <source>
        <strain evidence="10">zg-ZUI227</strain>
    </source>
</reference>
<keyword evidence="4 7" id="KW-0472">Membrane</keyword>
<evidence type="ECO:0000256" key="2">
    <source>
        <dbReference type="ARBA" id="ARBA00022692"/>
    </source>
</evidence>
<name>A0A975M5X9_9MICC</name>
<dbReference type="Proteomes" id="UP000676885">
    <property type="component" value="Chromosome"/>
</dbReference>
<dbReference type="AlphaFoldDB" id="A0A975M5X9"/>
<dbReference type="RefSeq" id="WP_210231823.1">
    <property type="nucleotide sequence ID" value="NZ_CP076022.1"/>
</dbReference>
<dbReference type="EMBL" id="CP076022">
    <property type="protein sequence ID" value="QWC10497.1"/>
    <property type="molecule type" value="Genomic_DNA"/>
</dbReference>
<keyword evidence="9" id="KW-0282">Flagellum</keyword>
<feature type="region of interest" description="Disordered" evidence="8">
    <location>
        <begin position="97"/>
        <end position="168"/>
    </location>
</feature>
<keyword evidence="3 7" id="KW-1133">Transmembrane helix</keyword>
<organism evidence="9 10">
    <name type="scientific">Arthrobacter jiangjiafuii</name>
    <dbReference type="NCBI Taxonomy" id="2817475"/>
    <lineage>
        <taxon>Bacteria</taxon>
        <taxon>Bacillati</taxon>
        <taxon>Actinomycetota</taxon>
        <taxon>Actinomycetes</taxon>
        <taxon>Micrococcales</taxon>
        <taxon>Micrococcaceae</taxon>
        <taxon>Arthrobacter</taxon>
    </lineage>
</organism>
<dbReference type="InterPro" id="IPR052205">
    <property type="entry name" value="FliO/MopB"/>
</dbReference>
<feature type="transmembrane region" description="Helical" evidence="7">
    <location>
        <begin position="6"/>
        <end position="24"/>
    </location>
</feature>
<dbReference type="Pfam" id="PF04347">
    <property type="entry name" value="FliO"/>
    <property type="match status" value="1"/>
</dbReference>
<dbReference type="GO" id="GO:0044781">
    <property type="term" value="P:bacterial-type flagellum organization"/>
    <property type="evidence" value="ECO:0007669"/>
    <property type="project" value="UniProtKB-UniRule"/>
</dbReference>
<keyword evidence="5 7" id="KW-0975">Bacterial flagellum</keyword>